<dbReference type="EMBL" id="BQNB010009249">
    <property type="protein sequence ID" value="GJS60853.1"/>
    <property type="molecule type" value="Genomic_DNA"/>
</dbReference>
<evidence type="ECO:0000313" key="3">
    <source>
        <dbReference type="Proteomes" id="UP001151760"/>
    </source>
</evidence>
<evidence type="ECO:0000313" key="2">
    <source>
        <dbReference type="EMBL" id="GJS60853.1"/>
    </source>
</evidence>
<comment type="caution">
    <text evidence="2">The sequence shown here is derived from an EMBL/GenBank/DDBJ whole genome shotgun (WGS) entry which is preliminary data.</text>
</comment>
<reference evidence="2" key="2">
    <citation type="submission" date="2022-01" db="EMBL/GenBank/DDBJ databases">
        <authorList>
            <person name="Yamashiro T."/>
            <person name="Shiraishi A."/>
            <person name="Satake H."/>
            <person name="Nakayama K."/>
        </authorList>
    </citation>
    <scope>NUCLEOTIDE SEQUENCE</scope>
</reference>
<sequence length="144" mass="15569">MMTWRCGSYGGCEGGDGDDDGAAVEGGGGAAAGNDDDGSVATRWGDEGDGGVKMVVVRGVERRLWWRRKWGSQRWPENGWRGGELGGDGVNILGGTENTKAHRAALWHAISDTQRENQELQLQIAEERCARLDLAEVINSKRRG</sequence>
<organism evidence="2 3">
    <name type="scientific">Tanacetum coccineum</name>
    <dbReference type="NCBI Taxonomy" id="301880"/>
    <lineage>
        <taxon>Eukaryota</taxon>
        <taxon>Viridiplantae</taxon>
        <taxon>Streptophyta</taxon>
        <taxon>Embryophyta</taxon>
        <taxon>Tracheophyta</taxon>
        <taxon>Spermatophyta</taxon>
        <taxon>Magnoliopsida</taxon>
        <taxon>eudicotyledons</taxon>
        <taxon>Gunneridae</taxon>
        <taxon>Pentapetalae</taxon>
        <taxon>asterids</taxon>
        <taxon>campanulids</taxon>
        <taxon>Asterales</taxon>
        <taxon>Asteraceae</taxon>
        <taxon>Asteroideae</taxon>
        <taxon>Anthemideae</taxon>
        <taxon>Anthemidinae</taxon>
        <taxon>Tanacetum</taxon>
    </lineage>
</organism>
<proteinExistence type="predicted"/>
<evidence type="ECO:0000256" key="1">
    <source>
        <dbReference type="SAM" id="MobiDB-lite"/>
    </source>
</evidence>
<protein>
    <submittedName>
        <fullName evidence="2">Uncharacterized protein</fullName>
    </submittedName>
</protein>
<name>A0ABQ4X6J2_9ASTR</name>
<dbReference type="Proteomes" id="UP001151760">
    <property type="component" value="Unassembled WGS sequence"/>
</dbReference>
<feature type="region of interest" description="Disordered" evidence="1">
    <location>
        <begin position="20"/>
        <end position="50"/>
    </location>
</feature>
<keyword evidence="3" id="KW-1185">Reference proteome</keyword>
<accession>A0ABQ4X6J2</accession>
<gene>
    <name evidence="2" type="ORF">Tco_0655637</name>
</gene>
<reference evidence="2" key="1">
    <citation type="journal article" date="2022" name="Int. J. Mol. Sci.">
        <title>Draft Genome of Tanacetum Coccineum: Genomic Comparison of Closely Related Tanacetum-Family Plants.</title>
        <authorList>
            <person name="Yamashiro T."/>
            <person name="Shiraishi A."/>
            <person name="Nakayama K."/>
            <person name="Satake H."/>
        </authorList>
    </citation>
    <scope>NUCLEOTIDE SEQUENCE</scope>
</reference>